<reference evidence="3" key="1">
    <citation type="journal article" date="2019" name="bioRxiv">
        <title>The Genome of the Zebra Mussel, Dreissena polymorpha: A Resource for Invasive Species Research.</title>
        <authorList>
            <person name="McCartney M.A."/>
            <person name="Auch B."/>
            <person name="Kono T."/>
            <person name="Mallez S."/>
            <person name="Zhang Y."/>
            <person name="Obille A."/>
            <person name="Becker A."/>
            <person name="Abrahante J.E."/>
            <person name="Garbe J."/>
            <person name="Badalamenti J.P."/>
            <person name="Herman A."/>
            <person name="Mangelson H."/>
            <person name="Liachko I."/>
            <person name="Sullivan S."/>
            <person name="Sone E.D."/>
            <person name="Koren S."/>
            <person name="Silverstein K.A.T."/>
            <person name="Beckman K.B."/>
            <person name="Gohl D.M."/>
        </authorList>
    </citation>
    <scope>NUCLEOTIDE SEQUENCE</scope>
    <source>
        <strain evidence="3">Duluth1</strain>
        <tissue evidence="3">Whole animal</tissue>
    </source>
</reference>
<sequence length="1030" mass="121193">MKHGTTDYNRSRLLAVDSLERRHYDGKVPYHRQRHYLKMNLELRDQVEGAIAQSDLLLYKKSNFKTRLKAELVRAHTQLNDNNYYKEQISELKEQLYRFALIEKTLNNVLKDTNSKLRKRNEELKYAQSRLAEADQHTQDMYAELVRIHTQLEDNTYYKQQISELKEHLYRFAWNEQTLQNVLNKTNGKLRESNEELKYAHSRLAEADQHAKEISDVLSQEIRDLWQRLEESESSEHALNIQLQQSRADLKSTKEELKRTQARSNDTNKRASGKDNSHSQDTSDLKKLLEKTQSNERLLQHQLRQTQDDYKKITEQFAKTEIKFKVNSKSKEAELNSLLQQSKEQVNRITRELEDTKTRLNEVNQKANMAEKSLSLEISDLRENIKEFKLINEKLNGKLLQKSEDLRKTTNDLEQARQRLIVANHRESETDNSNSRDNSDLRKLLEKSELNERSLKQQLHETQDNLKKMDEQFAEIKMKKNDPLHGIRIQLKDKSQQVSDLRRMLDISEAKEATFNHQMQNVQDKLQKTTSELEDAKMRLNEARASEEYNSHLQDIRDLKKLLEQSQVNERSLQHQLRQTQDNLKKITEEFEEAKTKETSKARDIEFNKLLQQSKEQVNITTKELQNTQRRLNEVNQTAQMTEKSLTREISELRQKINALKLKNETLNGELQQTKEDLRKTTNEFEEERKRLIEAYHRASETDKSNSQETSDMRKLLETSKINERTLEQQLRQSQENLRKMAERFAEIKKQKEAIDGIRIQLNDKSQEVSDLRKMLDISKAKEATFNNQMQHVQDKLQKTTTELEDTKTRLSKFMGQQLTDNNPNITDLSDKNRPTKLSERFSELYDNEWTDAFEVLGSIYNDERTTIITLITILKDADKYCKEEAERQMERLRKALTLNMETGGSDIPSLINKQMKDCRKALATEAGQHLFEVYTKELSQKSQTRDSAKSALRVTAYLREAFMLCWLMTIQDPPVVFDRILQHGEKFNTELYRSYTKSGPLVNFPVWPTMFLHEGGPVLYKGVAQGCHK</sequence>
<dbReference type="AlphaFoldDB" id="A0A9D4ITB3"/>
<name>A0A9D4ITB3_DREPO</name>
<dbReference type="Pfam" id="PF16026">
    <property type="entry name" value="MIEAP"/>
    <property type="match status" value="1"/>
</dbReference>
<accession>A0A9D4ITB3</accession>
<protein>
    <recommendedName>
        <fullName evidence="2">Mitochondria-eating protein C-terminal domain-containing protein</fullName>
    </recommendedName>
</protein>
<evidence type="ECO:0000256" key="1">
    <source>
        <dbReference type="SAM" id="MobiDB-lite"/>
    </source>
</evidence>
<reference evidence="3" key="2">
    <citation type="submission" date="2020-11" db="EMBL/GenBank/DDBJ databases">
        <authorList>
            <person name="McCartney M.A."/>
            <person name="Auch B."/>
            <person name="Kono T."/>
            <person name="Mallez S."/>
            <person name="Becker A."/>
            <person name="Gohl D.M."/>
            <person name="Silverstein K.A.T."/>
            <person name="Koren S."/>
            <person name="Bechman K.B."/>
            <person name="Herman A."/>
            <person name="Abrahante J.E."/>
            <person name="Garbe J."/>
        </authorList>
    </citation>
    <scope>NUCLEOTIDE SEQUENCE</scope>
    <source>
        <strain evidence="3">Duluth1</strain>
        <tissue evidence="3">Whole animal</tissue>
    </source>
</reference>
<comment type="caution">
    <text evidence="3">The sequence shown here is derived from an EMBL/GenBank/DDBJ whole genome shotgun (WGS) entry which is preliminary data.</text>
</comment>
<evidence type="ECO:0000259" key="2">
    <source>
        <dbReference type="Pfam" id="PF16026"/>
    </source>
</evidence>
<feature type="domain" description="Mitochondria-eating protein C-terminal" evidence="2">
    <location>
        <begin position="834"/>
        <end position="1025"/>
    </location>
</feature>
<dbReference type="Proteomes" id="UP000828390">
    <property type="component" value="Unassembled WGS sequence"/>
</dbReference>
<dbReference type="EMBL" id="JAIWYP010000008">
    <property type="protein sequence ID" value="KAH3785885.1"/>
    <property type="molecule type" value="Genomic_DNA"/>
</dbReference>
<keyword evidence="4" id="KW-1185">Reference proteome</keyword>
<gene>
    <name evidence="3" type="ORF">DPMN_163980</name>
</gene>
<organism evidence="3 4">
    <name type="scientific">Dreissena polymorpha</name>
    <name type="common">Zebra mussel</name>
    <name type="synonym">Mytilus polymorpha</name>
    <dbReference type="NCBI Taxonomy" id="45954"/>
    <lineage>
        <taxon>Eukaryota</taxon>
        <taxon>Metazoa</taxon>
        <taxon>Spiralia</taxon>
        <taxon>Lophotrochozoa</taxon>
        <taxon>Mollusca</taxon>
        <taxon>Bivalvia</taxon>
        <taxon>Autobranchia</taxon>
        <taxon>Heteroconchia</taxon>
        <taxon>Euheterodonta</taxon>
        <taxon>Imparidentia</taxon>
        <taxon>Neoheterodontei</taxon>
        <taxon>Myida</taxon>
        <taxon>Dreissenoidea</taxon>
        <taxon>Dreissenidae</taxon>
        <taxon>Dreissena</taxon>
    </lineage>
</organism>
<evidence type="ECO:0000313" key="4">
    <source>
        <dbReference type="Proteomes" id="UP000828390"/>
    </source>
</evidence>
<evidence type="ECO:0000313" key="3">
    <source>
        <dbReference type="EMBL" id="KAH3785885.1"/>
    </source>
</evidence>
<feature type="region of interest" description="Disordered" evidence="1">
    <location>
        <begin position="236"/>
        <end position="284"/>
    </location>
</feature>
<proteinExistence type="predicted"/>
<dbReference type="InterPro" id="IPR031981">
    <property type="entry name" value="MIEAP_C"/>
</dbReference>
<feature type="compositionally biased region" description="Basic and acidic residues" evidence="1">
    <location>
        <begin position="248"/>
        <end position="259"/>
    </location>
</feature>
<feature type="compositionally biased region" description="Basic and acidic residues" evidence="1">
    <location>
        <begin position="266"/>
        <end position="284"/>
    </location>
</feature>